<feature type="non-terminal residue" evidence="3">
    <location>
        <position position="559"/>
    </location>
</feature>
<accession>A0A5C3NYF3</accession>
<feature type="domain" description="Fungal-type protein kinase" evidence="2">
    <location>
        <begin position="88"/>
        <end position="530"/>
    </location>
</feature>
<keyword evidence="4" id="KW-1185">Reference proteome</keyword>
<protein>
    <recommendedName>
        <fullName evidence="2">Fungal-type protein kinase domain-containing protein</fullName>
    </recommendedName>
</protein>
<dbReference type="EMBL" id="ML211482">
    <property type="protein sequence ID" value="TFK82476.1"/>
    <property type="molecule type" value="Genomic_DNA"/>
</dbReference>
<dbReference type="SUPFAM" id="SSF56112">
    <property type="entry name" value="Protein kinase-like (PK-like)"/>
    <property type="match status" value="1"/>
</dbReference>
<sequence>MATHQVELINHHDLMPGLKMISCGARPDATHDQQNHDCAIYRAEDAPAVDNAPHWADQLIPVIFKASNDSSLQDAYAEDGDGVQAGEADLCRKTRDQLMSHAELLFAAQQRLVVFILLVIGRTARFIRSDRSSTEETVDIDYYLDWEPFVNILWRIAHCSRPVLGLDPTARRLSPADPLYALMTGFAAPREGDVDHRERILHRHEVPKQPFVFQYVRKSFGESLDSNWPRYCVEVPDGDKRRQFLICKPHFRAKGLSGRGTRGYVALDCETKRFVWLKDAWRTHDLLVDREGDILQRLKEAKVPRVPTLVCHGDIDNQVTLTRHCGEDSDTNLGSNQEPGSPPSSPHHKLSSTEAIAGHHASTSKKRKFPDDEEDAGAAPPAEGPNTQSPPHVGRSRHYKHYRLVVEEVALPLSEFQSGKQLIQVVRDCVLAHFRATTDAKLLHCDISTGNLLIYPKIMRVRETDGTRKGRLRMKYTGLLADWEMAKPIDQRQPKHTGSWEFMSAALSCGLKDAEVCDEIESFYYVLLYQAVRYLQSNFDCPTVENYIIDFFDDYAYVN</sequence>
<reference evidence="3 4" key="1">
    <citation type="journal article" date="2019" name="Nat. Ecol. Evol.">
        <title>Megaphylogeny resolves global patterns of mushroom evolution.</title>
        <authorList>
            <person name="Varga T."/>
            <person name="Krizsan K."/>
            <person name="Foldi C."/>
            <person name="Dima B."/>
            <person name="Sanchez-Garcia M."/>
            <person name="Sanchez-Ramirez S."/>
            <person name="Szollosi G.J."/>
            <person name="Szarkandi J.G."/>
            <person name="Papp V."/>
            <person name="Albert L."/>
            <person name="Andreopoulos W."/>
            <person name="Angelini C."/>
            <person name="Antonin V."/>
            <person name="Barry K.W."/>
            <person name="Bougher N.L."/>
            <person name="Buchanan P."/>
            <person name="Buyck B."/>
            <person name="Bense V."/>
            <person name="Catcheside P."/>
            <person name="Chovatia M."/>
            <person name="Cooper J."/>
            <person name="Damon W."/>
            <person name="Desjardin D."/>
            <person name="Finy P."/>
            <person name="Geml J."/>
            <person name="Haridas S."/>
            <person name="Hughes K."/>
            <person name="Justo A."/>
            <person name="Karasinski D."/>
            <person name="Kautmanova I."/>
            <person name="Kiss B."/>
            <person name="Kocsube S."/>
            <person name="Kotiranta H."/>
            <person name="LaButti K.M."/>
            <person name="Lechner B.E."/>
            <person name="Liimatainen K."/>
            <person name="Lipzen A."/>
            <person name="Lukacs Z."/>
            <person name="Mihaltcheva S."/>
            <person name="Morgado L.N."/>
            <person name="Niskanen T."/>
            <person name="Noordeloos M.E."/>
            <person name="Ohm R.A."/>
            <person name="Ortiz-Santana B."/>
            <person name="Ovrebo C."/>
            <person name="Racz N."/>
            <person name="Riley R."/>
            <person name="Savchenko A."/>
            <person name="Shiryaev A."/>
            <person name="Soop K."/>
            <person name="Spirin V."/>
            <person name="Szebenyi C."/>
            <person name="Tomsovsky M."/>
            <person name="Tulloss R.E."/>
            <person name="Uehling J."/>
            <person name="Grigoriev I.V."/>
            <person name="Vagvolgyi C."/>
            <person name="Papp T."/>
            <person name="Martin F.M."/>
            <person name="Miettinen O."/>
            <person name="Hibbett D.S."/>
            <person name="Nagy L.G."/>
        </authorList>
    </citation>
    <scope>NUCLEOTIDE SEQUENCE [LARGE SCALE GENOMIC DNA]</scope>
    <source>
        <strain evidence="3 4">HHB13444</strain>
    </source>
</reference>
<evidence type="ECO:0000256" key="1">
    <source>
        <dbReference type="SAM" id="MobiDB-lite"/>
    </source>
</evidence>
<dbReference type="InterPro" id="IPR040976">
    <property type="entry name" value="Pkinase_fungal"/>
</dbReference>
<gene>
    <name evidence="3" type="ORF">K466DRAFT_500245</name>
</gene>
<dbReference type="InParanoid" id="A0A5C3NYF3"/>
<dbReference type="InterPro" id="IPR011009">
    <property type="entry name" value="Kinase-like_dom_sf"/>
</dbReference>
<dbReference type="Pfam" id="PF17667">
    <property type="entry name" value="Pkinase_fungal"/>
    <property type="match status" value="1"/>
</dbReference>
<dbReference type="PANTHER" id="PTHR38248:SF2">
    <property type="entry name" value="FUNK1 11"/>
    <property type="match status" value="1"/>
</dbReference>
<dbReference type="PANTHER" id="PTHR38248">
    <property type="entry name" value="FUNK1 6"/>
    <property type="match status" value="1"/>
</dbReference>
<dbReference type="Proteomes" id="UP000308197">
    <property type="component" value="Unassembled WGS sequence"/>
</dbReference>
<name>A0A5C3NYF3_9APHY</name>
<proteinExistence type="predicted"/>
<evidence type="ECO:0000259" key="2">
    <source>
        <dbReference type="Pfam" id="PF17667"/>
    </source>
</evidence>
<evidence type="ECO:0000313" key="3">
    <source>
        <dbReference type="EMBL" id="TFK82476.1"/>
    </source>
</evidence>
<evidence type="ECO:0000313" key="4">
    <source>
        <dbReference type="Proteomes" id="UP000308197"/>
    </source>
</evidence>
<feature type="region of interest" description="Disordered" evidence="1">
    <location>
        <begin position="326"/>
        <end position="395"/>
    </location>
</feature>
<dbReference type="AlphaFoldDB" id="A0A5C3NYF3"/>
<organism evidence="3 4">
    <name type="scientific">Polyporus arcularius HHB13444</name>
    <dbReference type="NCBI Taxonomy" id="1314778"/>
    <lineage>
        <taxon>Eukaryota</taxon>
        <taxon>Fungi</taxon>
        <taxon>Dikarya</taxon>
        <taxon>Basidiomycota</taxon>
        <taxon>Agaricomycotina</taxon>
        <taxon>Agaricomycetes</taxon>
        <taxon>Polyporales</taxon>
        <taxon>Polyporaceae</taxon>
        <taxon>Polyporus</taxon>
    </lineage>
</organism>